<keyword evidence="8 15" id="KW-0418">Kinase</keyword>
<proteinExistence type="predicted"/>
<dbReference type="InterPro" id="IPR036890">
    <property type="entry name" value="HATPase_C_sf"/>
</dbReference>
<evidence type="ECO:0000313" key="15">
    <source>
        <dbReference type="EMBL" id="CUU08303.1"/>
    </source>
</evidence>
<dbReference type="CDD" id="cd00082">
    <property type="entry name" value="HisKA"/>
    <property type="match status" value="1"/>
</dbReference>
<dbReference type="RefSeq" id="WP_140945767.1">
    <property type="nucleotide sequence ID" value="NZ_FAOO01000020.1"/>
</dbReference>
<dbReference type="Gene3D" id="1.10.287.130">
    <property type="match status" value="1"/>
</dbReference>
<keyword evidence="11 13" id="KW-0472">Membrane</keyword>
<dbReference type="PROSITE" id="PS50109">
    <property type="entry name" value="HIS_KIN"/>
    <property type="match status" value="1"/>
</dbReference>
<accession>A0A0S4NDT6</accession>
<feature type="coiled-coil region" evidence="12">
    <location>
        <begin position="222"/>
        <end position="249"/>
    </location>
</feature>
<dbReference type="PANTHER" id="PTHR45453">
    <property type="entry name" value="PHOSPHATE REGULON SENSOR PROTEIN PHOR"/>
    <property type="match status" value="1"/>
</dbReference>
<protein>
    <recommendedName>
        <fullName evidence="3">histidine kinase</fullName>
        <ecNumber evidence="3">2.7.13.3</ecNumber>
    </recommendedName>
</protein>
<feature type="domain" description="Histidine kinase" evidence="14">
    <location>
        <begin position="213"/>
        <end position="436"/>
    </location>
</feature>
<evidence type="ECO:0000256" key="2">
    <source>
        <dbReference type="ARBA" id="ARBA00004236"/>
    </source>
</evidence>
<dbReference type="NCBIfam" id="TIGR00229">
    <property type="entry name" value="sensory_box"/>
    <property type="match status" value="1"/>
</dbReference>
<keyword evidence="7" id="KW-0547">Nucleotide-binding</keyword>
<dbReference type="InterPro" id="IPR003661">
    <property type="entry name" value="HisK_dim/P_dom"/>
</dbReference>
<evidence type="ECO:0000256" key="1">
    <source>
        <dbReference type="ARBA" id="ARBA00000085"/>
    </source>
</evidence>
<dbReference type="Pfam" id="PF02518">
    <property type="entry name" value="HATPase_c"/>
    <property type="match status" value="1"/>
</dbReference>
<dbReference type="InterPro" id="IPR003594">
    <property type="entry name" value="HATPase_dom"/>
</dbReference>
<dbReference type="STRING" id="1643428.GCA_001442855_02009"/>
<comment type="catalytic activity">
    <reaction evidence="1">
        <text>ATP + protein L-histidine = ADP + protein N-phospho-L-histidine.</text>
        <dbReference type="EC" id="2.7.13.3"/>
    </reaction>
</comment>
<dbReference type="InterPro" id="IPR005467">
    <property type="entry name" value="His_kinase_dom"/>
</dbReference>
<name>A0A0S4NDT6_9BACT</name>
<evidence type="ECO:0000256" key="6">
    <source>
        <dbReference type="ARBA" id="ARBA00022679"/>
    </source>
</evidence>
<comment type="subcellular location">
    <subcellularLocation>
        <location evidence="2">Cell membrane</location>
    </subcellularLocation>
</comment>
<keyword evidence="16" id="KW-1185">Reference proteome</keyword>
<dbReference type="InterPro" id="IPR036097">
    <property type="entry name" value="HisK_dim/P_sf"/>
</dbReference>
<dbReference type="EMBL" id="FAOO01000020">
    <property type="protein sequence ID" value="CUU08303.1"/>
    <property type="molecule type" value="Genomic_DNA"/>
</dbReference>
<evidence type="ECO:0000256" key="10">
    <source>
        <dbReference type="ARBA" id="ARBA00023012"/>
    </source>
</evidence>
<dbReference type="Proteomes" id="UP000320623">
    <property type="component" value="Unassembled WGS sequence"/>
</dbReference>
<dbReference type="GO" id="GO:0005524">
    <property type="term" value="F:ATP binding"/>
    <property type="evidence" value="ECO:0007669"/>
    <property type="project" value="UniProtKB-KW"/>
</dbReference>
<feature type="transmembrane region" description="Helical" evidence="13">
    <location>
        <begin position="7"/>
        <end position="37"/>
    </location>
</feature>
<dbReference type="SUPFAM" id="SSF47384">
    <property type="entry name" value="Homodimeric domain of signal transducing histidine kinase"/>
    <property type="match status" value="1"/>
</dbReference>
<evidence type="ECO:0000256" key="9">
    <source>
        <dbReference type="ARBA" id="ARBA00022840"/>
    </source>
</evidence>
<evidence type="ECO:0000256" key="12">
    <source>
        <dbReference type="SAM" id="Coils"/>
    </source>
</evidence>
<dbReference type="SMART" id="SM00388">
    <property type="entry name" value="HisKA"/>
    <property type="match status" value="1"/>
</dbReference>
<dbReference type="SMART" id="SM00387">
    <property type="entry name" value="HATPase_c"/>
    <property type="match status" value="1"/>
</dbReference>
<dbReference type="GO" id="GO:0000155">
    <property type="term" value="F:phosphorelay sensor kinase activity"/>
    <property type="evidence" value="ECO:0007669"/>
    <property type="project" value="InterPro"/>
</dbReference>
<keyword evidence="13" id="KW-0812">Transmembrane</keyword>
<organism evidence="15 16">
    <name type="scientific">Candidatus Thermokryptus mobilis</name>
    <dbReference type="NCBI Taxonomy" id="1643428"/>
    <lineage>
        <taxon>Bacteria</taxon>
        <taxon>Pseudomonadati</taxon>
        <taxon>Candidatus Kryptoniota</taxon>
        <taxon>Candidatus Thermokryptus</taxon>
    </lineage>
</organism>
<dbReference type="InterPro" id="IPR000014">
    <property type="entry name" value="PAS"/>
</dbReference>
<dbReference type="InterPro" id="IPR050351">
    <property type="entry name" value="BphY/WalK/GraS-like"/>
</dbReference>
<evidence type="ECO:0000256" key="11">
    <source>
        <dbReference type="ARBA" id="ARBA00023136"/>
    </source>
</evidence>
<dbReference type="Pfam" id="PF00512">
    <property type="entry name" value="HisKA"/>
    <property type="match status" value="1"/>
</dbReference>
<evidence type="ECO:0000256" key="7">
    <source>
        <dbReference type="ARBA" id="ARBA00022741"/>
    </source>
</evidence>
<dbReference type="Gene3D" id="3.30.450.20">
    <property type="entry name" value="PAS domain"/>
    <property type="match status" value="1"/>
</dbReference>
<dbReference type="GO" id="GO:0005886">
    <property type="term" value="C:plasma membrane"/>
    <property type="evidence" value="ECO:0007669"/>
    <property type="project" value="UniProtKB-SubCell"/>
</dbReference>
<dbReference type="InterPro" id="IPR004358">
    <property type="entry name" value="Sig_transdc_His_kin-like_C"/>
</dbReference>
<keyword evidence="12" id="KW-0175">Coiled coil</keyword>
<sequence length="438" mass="50653">MREFLQTVFLFVLVTIALIFKPFIGLALAIFFLISLWKRFLKPIVEIKANFAKFYNKKIGAKSDFTSLDDIKEGLRTIYRYYENLENEVENLNFYIDVLLALSNDAIVIFDENGKIKNVNRKFKEICSKWKTAEEVIGKLYWEVIRDFELNEFIKETVYNLKVGDKITNEIEVSEKIYYASASKTNSGDIILLLSDISLQRELANIKRELIDNISHELKTPLSNIKGYIETIEDEIKNYKSKKGKLKEILNYISPLKRNTERLIHIISDLLILSKIESGVKFEDERINFKNLLEDILRLFDKQLKDKGLSCKVDISNKLPEFWGDKFKLEQMLSNLIDNAIKYTEKGGIKIKIDSVGKDKIKITVEDTGIGIPKEHIPRIFERFYVVDKSRSRQLGGTGLGLSIVKHVVLSYNGEIKVESKVGVGTRFEIILPVRKKE</sequence>
<dbReference type="SMART" id="SM00091">
    <property type="entry name" value="PAS"/>
    <property type="match status" value="1"/>
</dbReference>
<keyword evidence="13" id="KW-1133">Transmembrane helix</keyword>
<evidence type="ECO:0000256" key="5">
    <source>
        <dbReference type="ARBA" id="ARBA00022553"/>
    </source>
</evidence>
<keyword evidence="4" id="KW-1003">Cell membrane</keyword>
<dbReference type="EC" id="2.7.13.3" evidence="3"/>
<dbReference type="InterPro" id="IPR035965">
    <property type="entry name" value="PAS-like_dom_sf"/>
</dbReference>
<reference evidence="16" key="1">
    <citation type="submission" date="2015-11" db="EMBL/GenBank/DDBJ databases">
        <authorList>
            <person name="Varghese N."/>
        </authorList>
    </citation>
    <scope>NUCLEOTIDE SEQUENCE [LARGE SCALE GENOMIC DNA]</scope>
</reference>
<gene>
    <name evidence="15" type="ORF">JGI1_02051</name>
</gene>
<keyword evidence="9" id="KW-0067">ATP-binding</keyword>
<evidence type="ECO:0000256" key="4">
    <source>
        <dbReference type="ARBA" id="ARBA00022475"/>
    </source>
</evidence>
<evidence type="ECO:0000259" key="14">
    <source>
        <dbReference type="PROSITE" id="PS50109"/>
    </source>
</evidence>
<dbReference type="PRINTS" id="PR00344">
    <property type="entry name" value="BCTRLSENSOR"/>
</dbReference>
<keyword evidence="6" id="KW-0808">Transferase</keyword>
<keyword evidence="5" id="KW-0597">Phosphoprotein</keyword>
<dbReference type="AlphaFoldDB" id="A0A0S4NDT6"/>
<dbReference type="Gene3D" id="3.30.565.10">
    <property type="entry name" value="Histidine kinase-like ATPase, C-terminal domain"/>
    <property type="match status" value="1"/>
</dbReference>
<evidence type="ECO:0000313" key="16">
    <source>
        <dbReference type="Proteomes" id="UP000320623"/>
    </source>
</evidence>
<evidence type="ECO:0000256" key="13">
    <source>
        <dbReference type="SAM" id="Phobius"/>
    </source>
</evidence>
<dbReference type="PANTHER" id="PTHR45453:SF1">
    <property type="entry name" value="PHOSPHATE REGULON SENSOR PROTEIN PHOR"/>
    <property type="match status" value="1"/>
</dbReference>
<dbReference type="CDD" id="cd00130">
    <property type="entry name" value="PAS"/>
    <property type="match status" value="1"/>
</dbReference>
<dbReference type="CDD" id="cd16922">
    <property type="entry name" value="HATPase_EvgS-ArcB-TorS-like"/>
    <property type="match status" value="1"/>
</dbReference>
<dbReference type="OrthoDB" id="9813151at2"/>
<dbReference type="SUPFAM" id="SSF55785">
    <property type="entry name" value="PYP-like sensor domain (PAS domain)"/>
    <property type="match status" value="1"/>
</dbReference>
<dbReference type="GO" id="GO:0004721">
    <property type="term" value="F:phosphoprotein phosphatase activity"/>
    <property type="evidence" value="ECO:0007669"/>
    <property type="project" value="TreeGrafter"/>
</dbReference>
<evidence type="ECO:0000256" key="8">
    <source>
        <dbReference type="ARBA" id="ARBA00022777"/>
    </source>
</evidence>
<dbReference type="FunFam" id="3.30.565.10:FF:000023">
    <property type="entry name" value="PAS domain-containing sensor histidine kinase"/>
    <property type="match status" value="1"/>
</dbReference>
<keyword evidence="10" id="KW-0902">Two-component regulatory system</keyword>
<evidence type="ECO:0000256" key="3">
    <source>
        <dbReference type="ARBA" id="ARBA00012438"/>
    </source>
</evidence>
<dbReference type="GO" id="GO:0016036">
    <property type="term" value="P:cellular response to phosphate starvation"/>
    <property type="evidence" value="ECO:0007669"/>
    <property type="project" value="TreeGrafter"/>
</dbReference>
<dbReference type="SUPFAM" id="SSF55874">
    <property type="entry name" value="ATPase domain of HSP90 chaperone/DNA topoisomerase II/histidine kinase"/>
    <property type="match status" value="1"/>
</dbReference>